<name>A0A0D9Z7U0_9ORYZ</name>
<keyword evidence="2" id="KW-1185">Reference proteome</keyword>
<protein>
    <submittedName>
        <fullName evidence="1">Uncharacterized protein</fullName>
    </submittedName>
</protein>
<dbReference type="HOGENOM" id="CLU_1629640_0_0_1"/>
<accession>A0A0D9Z7U0</accession>
<organism evidence="1">
    <name type="scientific">Oryza glumipatula</name>
    <dbReference type="NCBI Taxonomy" id="40148"/>
    <lineage>
        <taxon>Eukaryota</taxon>
        <taxon>Viridiplantae</taxon>
        <taxon>Streptophyta</taxon>
        <taxon>Embryophyta</taxon>
        <taxon>Tracheophyta</taxon>
        <taxon>Spermatophyta</taxon>
        <taxon>Magnoliopsida</taxon>
        <taxon>Liliopsida</taxon>
        <taxon>Poales</taxon>
        <taxon>Poaceae</taxon>
        <taxon>BOP clade</taxon>
        <taxon>Oryzoideae</taxon>
        <taxon>Oryzeae</taxon>
        <taxon>Oryzinae</taxon>
        <taxon>Oryza</taxon>
    </lineage>
</organism>
<dbReference type="Gramene" id="OGLUM03G19150.1">
    <property type="protein sequence ID" value="OGLUM03G19150.1"/>
    <property type="gene ID" value="OGLUM03G19150"/>
</dbReference>
<evidence type="ECO:0000313" key="2">
    <source>
        <dbReference type="Proteomes" id="UP000026961"/>
    </source>
</evidence>
<dbReference type="AlphaFoldDB" id="A0A0D9Z7U0"/>
<dbReference type="Proteomes" id="UP000026961">
    <property type="component" value="Chromosome 3"/>
</dbReference>
<evidence type="ECO:0000313" key="1">
    <source>
        <dbReference type="EnsemblPlants" id="OGLUM03G19150.1"/>
    </source>
</evidence>
<reference evidence="1" key="2">
    <citation type="submission" date="2018-05" db="EMBL/GenBank/DDBJ databases">
        <title>OgluRS3 (Oryza glumaepatula Reference Sequence Version 3).</title>
        <authorList>
            <person name="Zhang J."/>
            <person name="Kudrna D."/>
            <person name="Lee S."/>
            <person name="Talag J."/>
            <person name="Welchert J."/>
            <person name="Wing R.A."/>
        </authorList>
    </citation>
    <scope>NUCLEOTIDE SEQUENCE [LARGE SCALE GENOMIC DNA]</scope>
</reference>
<dbReference type="EnsemblPlants" id="OGLUM03G19150.1">
    <property type="protein sequence ID" value="OGLUM03G19150.1"/>
    <property type="gene ID" value="OGLUM03G19150"/>
</dbReference>
<proteinExistence type="predicted"/>
<sequence length="163" mass="17913">MGGAGVQARELARRAYWRPAPPTRSGVWVLEDYSDPRSSWRLRWKIDYSCGAAGVLGGPDAAVVEVLPDGIDGGEEILLQLGCEEVVYVQRSARGVAQPQDIAAGSWTPPTGVYAERIATRDFRMRIGDPSAPKDQKLIEDWSEKVLLKLQNLKPGNWLPEGL</sequence>
<reference evidence="1" key="1">
    <citation type="submission" date="2015-04" db="UniProtKB">
        <authorList>
            <consortium name="EnsemblPlants"/>
        </authorList>
    </citation>
    <scope>IDENTIFICATION</scope>
</reference>